<dbReference type="EMBL" id="BQKY01000002">
    <property type="protein sequence ID" value="GJN87693.1"/>
    <property type="molecule type" value="Genomic_DNA"/>
</dbReference>
<organism evidence="2 3">
    <name type="scientific">Rhodotorula paludigena</name>
    <dbReference type="NCBI Taxonomy" id="86838"/>
    <lineage>
        <taxon>Eukaryota</taxon>
        <taxon>Fungi</taxon>
        <taxon>Dikarya</taxon>
        <taxon>Basidiomycota</taxon>
        <taxon>Pucciniomycotina</taxon>
        <taxon>Microbotryomycetes</taxon>
        <taxon>Sporidiobolales</taxon>
        <taxon>Sporidiobolaceae</taxon>
        <taxon>Rhodotorula</taxon>
    </lineage>
</organism>
<dbReference type="AlphaFoldDB" id="A0AAV5GBM1"/>
<comment type="caution">
    <text evidence="2">The sequence shown here is derived from an EMBL/GenBank/DDBJ whole genome shotgun (WGS) entry which is preliminary data.</text>
</comment>
<feature type="compositionally biased region" description="Basic and acidic residues" evidence="1">
    <location>
        <begin position="162"/>
        <end position="173"/>
    </location>
</feature>
<evidence type="ECO:0008006" key="4">
    <source>
        <dbReference type="Google" id="ProtNLM"/>
    </source>
</evidence>
<evidence type="ECO:0000313" key="2">
    <source>
        <dbReference type="EMBL" id="GJN87693.1"/>
    </source>
</evidence>
<sequence>MIGTTLPATDTLECTADSASAPDSVTSSSSPALKSASASTSASEPTTSSDPTPFPDPLLRSAYFQRLVARSLHPPDRLAAIRSAAQRDEPPREPAPWECCDSACGLECVVNKWWEEEKSWRDLHPDWKQIKQRLKDEEEDRRIAAEEEAALNGCDGPQQGVEEQRAARGDPKIKIGVEGETKDALPRVQDGVASLALT</sequence>
<evidence type="ECO:0000256" key="1">
    <source>
        <dbReference type="SAM" id="MobiDB-lite"/>
    </source>
</evidence>
<gene>
    <name evidence="2" type="ORF">Rhopal_000648-T1</name>
</gene>
<feature type="region of interest" description="Disordered" evidence="1">
    <location>
        <begin position="153"/>
        <end position="173"/>
    </location>
</feature>
<evidence type="ECO:0000313" key="3">
    <source>
        <dbReference type="Proteomes" id="UP001342314"/>
    </source>
</evidence>
<reference evidence="2 3" key="1">
    <citation type="submission" date="2021-12" db="EMBL/GenBank/DDBJ databases">
        <title>High titer production of polyol ester of fatty acids by Rhodotorula paludigena BS15 towards product separation-free biomass refinery.</title>
        <authorList>
            <person name="Mano J."/>
            <person name="Ono H."/>
            <person name="Tanaka T."/>
            <person name="Naito K."/>
            <person name="Sushida H."/>
            <person name="Ike M."/>
            <person name="Tokuyasu K."/>
            <person name="Kitaoka M."/>
        </authorList>
    </citation>
    <scope>NUCLEOTIDE SEQUENCE [LARGE SCALE GENOMIC DNA]</scope>
    <source>
        <strain evidence="2 3">BS15</strain>
    </source>
</reference>
<feature type="region of interest" description="Disordered" evidence="1">
    <location>
        <begin position="1"/>
        <end position="57"/>
    </location>
</feature>
<proteinExistence type="predicted"/>
<name>A0AAV5GBM1_9BASI</name>
<feature type="compositionally biased region" description="Low complexity" evidence="1">
    <location>
        <begin position="15"/>
        <end position="51"/>
    </location>
</feature>
<accession>A0AAV5GBM1</accession>
<protein>
    <recommendedName>
        <fullName evidence="4">Oxidoreductase-like domain-containing protein</fullName>
    </recommendedName>
</protein>
<dbReference type="Proteomes" id="UP001342314">
    <property type="component" value="Unassembled WGS sequence"/>
</dbReference>
<keyword evidence="3" id="KW-1185">Reference proteome</keyword>